<evidence type="ECO:0000256" key="2">
    <source>
        <dbReference type="ARBA" id="ARBA00023295"/>
    </source>
</evidence>
<dbReference type="InterPro" id="IPR023186">
    <property type="entry name" value="IUNH"/>
</dbReference>
<dbReference type="GO" id="GO:0005829">
    <property type="term" value="C:cytosol"/>
    <property type="evidence" value="ECO:0007669"/>
    <property type="project" value="TreeGrafter"/>
</dbReference>
<dbReference type="Gene3D" id="3.90.245.10">
    <property type="entry name" value="Ribonucleoside hydrolase-like"/>
    <property type="match status" value="1"/>
</dbReference>
<evidence type="ECO:0000313" key="4">
    <source>
        <dbReference type="EMBL" id="MRJ48331.1"/>
    </source>
</evidence>
<accession>A0A844CFF6</accession>
<dbReference type="EMBL" id="WJQT01000026">
    <property type="protein sequence ID" value="MRJ48331.1"/>
    <property type="molecule type" value="Genomic_DNA"/>
</dbReference>
<comment type="caution">
    <text evidence="4">The sequence shown here is derived from an EMBL/GenBank/DDBJ whole genome shotgun (WGS) entry which is preliminary data.</text>
</comment>
<dbReference type="SUPFAM" id="SSF53590">
    <property type="entry name" value="Nucleoside hydrolase"/>
    <property type="match status" value="1"/>
</dbReference>
<evidence type="ECO:0000259" key="3">
    <source>
        <dbReference type="Pfam" id="PF01156"/>
    </source>
</evidence>
<dbReference type="RefSeq" id="WP_153833380.1">
    <property type="nucleotide sequence ID" value="NZ_WJQT01000026.1"/>
</dbReference>
<reference evidence="4 5" key="1">
    <citation type="submission" date="2019-11" db="EMBL/GenBank/DDBJ databases">
        <title>Characterisation of Fundicoccus ignavus gen. nov. sp. nov., a novel genus of the family Aerococcaceae from bulk tank milk.</title>
        <authorList>
            <person name="Siebert A."/>
            <person name="Huptas C."/>
            <person name="Wenning M."/>
            <person name="Scherer S."/>
            <person name="Doll E.V."/>
        </authorList>
    </citation>
    <scope>NUCLEOTIDE SEQUENCE [LARGE SCALE GENOMIC DNA]</scope>
    <source>
        <strain evidence="4 5">DSM 109652</strain>
    </source>
</reference>
<keyword evidence="1 4" id="KW-0378">Hydrolase</keyword>
<protein>
    <submittedName>
        <fullName evidence="4">Nucleoside hydrolase</fullName>
    </submittedName>
</protein>
<dbReference type="Pfam" id="PF01156">
    <property type="entry name" value="IU_nuc_hydro"/>
    <property type="match status" value="1"/>
</dbReference>
<keyword evidence="2" id="KW-0326">Glycosidase</keyword>
<proteinExistence type="predicted"/>
<dbReference type="Proteomes" id="UP000440066">
    <property type="component" value="Unassembled WGS sequence"/>
</dbReference>
<evidence type="ECO:0000313" key="5">
    <source>
        <dbReference type="Proteomes" id="UP000440066"/>
    </source>
</evidence>
<dbReference type="InterPro" id="IPR036452">
    <property type="entry name" value="Ribo_hydro-like"/>
</dbReference>
<dbReference type="InterPro" id="IPR001910">
    <property type="entry name" value="Inosine/uridine_hydrolase_dom"/>
</dbReference>
<dbReference type="GO" id="GO:0006152">
    <property type="term" value="P:purine nucleoside catabolic process"/>
    <property type="evidence" value="ECO:0007669"/>
    <property type="project" value="TreeGrafter"/>
</dbReference>
<dbReference type="AlphaFoldDB" id="A0A844CFF6"/>
<feature type="domain" description="Inosine/uridine-preferring nucleoside hydrolase" evidence="3">
    <location>
        <begin position="5"/>
        <end position="305"/>
    </location>
</feature>
<dbReference type="PANTHER" id="PTHR12304">
    <property type="entry name" value="INOSINE-URIDINE PREFERRING NUCLEOSIDE HYDROLASE"/>
    <property type="match status" value="1"/>
</dbReference>
<name>A0A844CFF6_9LACT</name>
<gene>
    <name evidence="4" type="ORF">GF867_12310</name>
</gene>
<dbReference type="PANTHER" id="PTHR12304:SF4">
    <property type="entry name" value="URIDINE NUCLEOSIDASE"/>
    <property type="match status" value="1"/>
</dbReference>
<organism evidence="4 5">
    <name type="scientific">Fundicoccus ignavus</name>
    <dbReference type="NCBI Taxonomy" id="2664442"/>
    <lineage>
        <taxon>Bacteria</taxon>
        <taxon>Bacillati</taxon>
        <taxon>Bacillota</taxon>
        <taxon>Bacilli</taxon>
        <taxon>Lactobacillales</taxon>
        <taxon>Aerococcaceae</taxon>
        <taxon>Fundicoccus</taxon>
    </lineage>
</organism>
<dbReference type="GO" id="GO:0008477">
    <property type="term" value="F:purine nucleosidase activity"/>
    <property type="evidence" value="ECO:0007669"/>
    <property type="project" value="TreeGrafter"/>
</dbReference>
<evidence type="ECO:0000256" key="1">
    <source>
        <dbReference type="ARBA" id="ARBA00022801"/>
    </source>
</evidence>
<sequence length="329" mass="37053">MKRKVIIDTDPGIDDALAIIFALQHPDIEVLGFTSVGGNKGLQSTTDNVTRILNYFGSDIKVYKGSEKNYSKTVDSNFNLSIDYSKEIIHGSNGLGSAVLDKNDALISDKDAVTFILETIEKYPNQVDLITLGPLTNIAFCIEKNFDIMKQLKSIHSMGGGIHRGNRTPLAEFNYWFDPHSVNKVFELGEYLPIFMIGLDVTHQAVLDMNDLTFMQLIDPKLGQLINQMLDSYILNYWENQRILGAVMHDLTAIVGYMYPELYTEVLDINLYCSTADDVTIGQTIITDTAMVNSHIPMKLNVEVYKQHVIKDIFGQEALNEYTTYLNNE</sequence>